<dbReference type="PANTHER" id="PTHR48081:SF13">
    <property type="entry name" value="ALPHA_BETA HYDROLASE"/>
    <property type="match status" value="1"/>
</dbReference>
<dbReference type="STRING" id="1095776.SAMN04515672_3451"/>
<dbReference type="InterPro" id="IPR049492">
    <property type="entry name" value="BD-FAE-like_dom"/>
</dbReference>
<dbReference type="SUPFAM" id="SSF53474">
    <property type="entry name" value="alpha/beta-Hydrolases"/>
    <property type="match status" value="1"/>
</dbReference>
<dbReference type="Gene3D" id="3.40.50.1820">
    <property type="entry name" value="alpha/beta hydrolase"/>
    <property type="match status" value="1"/>
</dbReference>
<evidence type="ECO:0000313" key="5">
    <source>
        <dbReference type="Proteomes" id="UP000198882"/>
    </source>
</evidence>
<reference evidence="5" key="1">
    <citation type="submission" date="2016-10" db="EMBL/GenBank/DDBJ databases">
        <authorList>
            <person name="Varghese N."/>
            <person name="Submissions S."/>
        </authorList>
    </citation>
    <scope>NUCLEOTIDE SEQUENCE [LARGE SCALE GENOMIC DNA]</scope>
    <source>
        <strain evidence="5">B4,CECT 8067,JCM 17497</strain>
    </source>
</reference>
<accession>A0A1G9D766</accession>
<dbReference type="GO" id="GO:0016787">
    <property type="term" value="F:hydrolase activity"/>
    <property type="evidence" value="ECO:0007669"/>
    <property type="project" value="UniProtKB-KW"/>
</dbReference>
<evidence type="ECO:0000256" key="1">
    <source>
        <dbReference type="ARBA" id="ARBA00022801"/>
    </source>
</evidence>
<name>A0A1G9D766_9EURY</name>
<dbReference type="InterPro" id="IPR050300">
    <property type="entry name" value="GDXG_lipolytic_enzyme"/>
</dbReference>
<evidence type="ECO:0000313" key="4">
    <source>
        <dbReference type="EMBL" id="SDK59554.1"/>
    </source>
</evidence>
<keyword evidence="5" id="KW-1185">Reference proteome</keyword>
<dbReference type="PROSITE" id="PS51318">
    <property type="entry name" value="TAT"/>
    <property type="match status" value="1"/>
</dbReference>
<proteinExistence type="predicted"/>
<sequence>MLTMINHKKNRGASRRSVLRGLGIAGSALALSAGTVAGKPATPANGIETYENLTFAERPEVDREGHGEGELRLDLYLPEQRDPHPVPVLVYIHGGMWMFGTKETDREILEHFARQGFAVASIEYRFISEALFPAQIHDVNAAIRWLRAHADEYGLDTGNVGVWGVSAGGHLAALAGVTNDVDEFTADGPYASYSSNVQAAASWYGIMALHKMVETAPPDSEMPYEEADAPESMLVGEPIAENPEAGMYASPVEYLDPDDPPLLLYHGNEDGLVGYGQSELMYETALDVCHETTYYELESLGHSSEAVYSALSSKPPAMGTARTVHCRPSPNAPQERVQDGRVASLSDMEQFFQRSLRH</sequence>
<gene>
    <name evidence="4" type="ORF">SAMN04515672_3451</name>
</gene>
<dbReference type="PANTHER" id="PTHR48081">
    <property type="entry name" value="AB HYDROLASE SUPERFAMILY PROTEIN C4A8.06C"/>
    <property type="match status" value="1"/>
</dbReference>
<evidence type="ECO:0000256" key="2">
    <source>
        <dbReference type="SAM" id="MobiDB-lite"/>
    </source>
</evidence>
<dbReference type="Proteomes" id="UP000198882">
    <property type="component" value="Unassembled WGS sequence"/>
</dbReference>
<dbReference type="Pfam" id="PF20434">
    <property type="entry name" value="BD-FAE"/>
    <property type="match status" value="1"/>
</dbReference>
<dbReference type="AlphaFoldDB" id="A0A1G9D766"/>
<dbReference type="InterPro" id="IPR029058">
    <property type="entry name" value="AB_hydrolase_fold"/>
</dbReference>
<dbReference type="InterPro" id="IPR006311">
    <property type="entry name" value="TAT_signal"/>
</dbReference>
<evidence type="ECO:0000259" key="3">
    <source>
        <dbReference type="Pfam" id="PF20434"/>
    </source>
</evidence>
<dbReference type="EMBL" id="FNFE01000005">
    <property type="protein sequence ID" value="SDK59554.1"/>
    <property type="molecule type" value="Genomic_DNA"/>
</dbReference>
<feature type="region of interest" description="Disordered" evidence="2">
    <location>
        <begin position="318"/>
        <end position="340"/>
    </location>
</feature>
<keyword evidence="1" id="KW-0378">Hydrolase</keyword>
<organism evidence="4 5">
    <name type="scientific">Natronorubrum texcoconense</name>
    <dbReference type="NCBI Taxonomy" id="1095776"/>
    <lineage>
        <taxon>Archaea</taxon>
        <taxon>Methanobacteriati</taxon>
        <taxon>Methanobacteriota</taxon>
        <taxon>Stenosarchaea group</taxon>
        <taxon>Halobacteria</taxon>
        <taxon>Halobacteriales</taxon>
        <taxon>Natrialbaceae</taxon>
        <taxon>Natronorubrum</taxon>
    </lineage>
</organism>
<protein>
    <submittedName>
        <fullName evidence="4">Acetyl esterase/lipase</fullName>
    </submittedName>
</protein>
<feature type="domain" description="BD-FAE-like" evidence="3">
    <location>
        <begin position="73"/>
        <end position="283"/>
    </location>
</feature>